<feature type="domain" description="STI1" evidence="3">
    <location>
        <begin position="411"/>
        <end position="450"/>
    </location>
</feature>
<reference evidence="4" key="1">
    <citation type="submission" date="2021-01" db="EMBL/GenBank/DDBJ databases">
        <authorList>
            <person name="Corre E."/>
            <person name="Pelletier E."/>
            <person name="Niang G."/>
            <person name="Scheremetjew M."/>
            <person name="Finn R."/>
            <person name="Kale V."/>
            <person name="Holt S."/>
            <person name="Cochrane G."/>
            <person name="Meng A."/>
            <person name="Brown T."/>
            <person name="Cohen L."/>
        </authorList>
    </citation>
    <scope>NUCLEOTIDE SEQUENCE</scope>
    <source>
        <strain evidence="4">CCMP1723</strain>
    </source>
</reference>
<dbReference type="InterPro" id="IPR041243">
    <property type="entry name" value="STI1/HOP_DP"/>
</dbReference>
<dbReference type="GO" id="GO:0009535">
    <property type="term" value="C:chloroplast thylakoid membrane"/>
    <property type="evidence" value="ECO:0007669"/>
    <property type="project" value="TreeGrafter"/>
</dbReference>
<dbReference type="EMBL" id="HBEQ01001815">
    <property type="protein sequence ID" value="CAD8513991.1"/>
    <property type="molecule type" value="Transcribed_RNA"/>
</dbReference>
<dbReference type="InterPro" id="IPR006636">
    <property type="entry name" value="STI1_HS-bd"/>
</dbReference>
<feature type="compositionally biased region" description="Basic and acidic residues" evidence="2">
    <location>
        <begin position="256"/>
        <end position="270"/>
    </location>
</feature>
<feature type="compositionally biased region" description="Basic and acidic residues" evidence="2">
    <location>
        <begin position="225"/>
        <end position="240"/>
    </location>
</feature>
<dbReference type="Gene3D" id="1.10.260.100">
    <property type="match status" value="1"/>
</dbReference>
<keyword evidence="1" id="KW-0677">Repeat</keyword>
<dbReference type="PANTHER" id="PTHR47296">
    <property type="entry name" value="PROTEIN TIC 40, CHLOROPLASTIC"/>
    <property type="match status" value="1"/>
</dbReference>
<accession>A0A7S0I8B7</accession>
<proteinExistence type="predicted"/>
<dbReference type="Pfam" id="PF17830">
    <property type="entry name" value="STI1-HOP_DP"/>
    <property type="match status" value="1"/>
</dbReference>
<feature type="domain" description="STI1" evidence="3">
    <location>
        <begin position="328"/>
        <end position="362"/>
    </location>
</feature>
<gene>
    <name evidence="4" type="ORF">MCOM1403_LOCUS1416</name>
</gene>
<dbReference type="GO" id="GO:0009706">
    <property type="term" value="C:chloroplast inner membrane"/>
    <property type="evidence" value="ECO:0007669"/>
    <property type="project" value="TreeGrafter"/>
</dbReference>
<feature type="compositionally biased region" description="Low complexity" evidence="2">
    <location>
        <begin position="244"/>
        <end position="255"/>
    </location>
</feature>
<dbReference type="AlphaFoldDB" id="A0A7S0I8B7"/>
<dbReference type="GO" id="GO:0009658">
    <property type="term" value="P:chloroplast organization"/>
    <property type="evidence" value="ECO:0007669"/>
    <property type="project" value="TreeGrafter"/>
</dbReference>
<dbReference type="GO" id="GO:0045037">
    <property type="term" value="P:protein import into chloroplast stroma"/>
    <property type="evidence" value="ECO:0007669"/>
    <property type="project" value="TreeGrafter"/>
</dbReference>
<feature type="compositionally biased region" description="Low complexity" evidence="2">
    <location>
        <begin position="100"/>
        <end position="118"/>
    </location>
</feature>
<evidence type="ECO:0000256" key="1">
    <source>
        <dbReference type="ARBA" id="ARBA00022737"/>
    </source>
</evidence>
<feature type="compositionally biased region" description="Pro residues" evidence="2">
    <location>
        <begin position="72"/>
        <end position="99"/>
    </location>
</feature>
<feature type="compositionally biased region" description="Pro residues" evidence="2">
    <location>
        <begin position="50"/>
        <end position="60"/>
    </location>
</feature>
<name>A0A7S0I8B7_MICPS</name>
<dbReference type="SMART" id="SM00727">
    <property type="entry name" value="STI1"/>
    <property type="match status" value="2"/>
</dbReference>
<organism evidence="4">
    <name type="scientific">Micromonas pusilla</name>
    <name type="common">Picoplanktonic green alga</name>
    <name type="synonym">Chromulina pusilla</name>
    <dbReference type="NCBI Taxonomy" id="38833"/>
    <lineage>
        <taxon>Eukaryota</taxon>
        <taxon>Viridiplantae</taxon>
        <taxon>Chlorophyta</taxon>
        <taxon>Mamiellophyceae</taxon>
        <taxon>Mamiellales</taxon>
        <taxon>Mamiellaceae</taxon>
        <taxon>Micromonas</taxon>
    </lineage>
</organism>
<feature type="region of interest" description="Disordered" evidence="2">
    <location>
        <begin position="43"/>
        <end position="124"/>
    </location>
</feature>
<protein>
    <recommendedName>
        <fullName evidence="3">STI1 domain-containing protein</fullName>
    </recommendedName>
</protein>
<evidence type="ECO:0000313" key="4">
    <source>
        <dbReference type="EMBL" id="CAD8513991.1"/>
    </source>
</evidence>
<sequence>MAHVVAFGGVAAAAPARVSARKSWPARSPMVALPARRVGVVVAAKKSAPSAPPAPAPVEAPAPVQAAEATGVPPPPQGFVPPPPPPGFNPPPPPLPVPQAAPGSTQAHQQAYPPQGYYYPPPQKKGGDTPGWMLVGLGVALAVGFGKVMEFVGGKKGDMQSMMLQQMMKQMGNQAGGAPGMGGMPGMGGTAGGAAGAGGFPPFPPPNFTPPKPAAAASPGVVDVKPTEDDANPTEKKEAPKPAAPAAATATATATEAKKEEKKEEEKKESGSVGSGSFFADATDEAGPSTKANPFAAAETETETVTGEPVGEGDEEEDLEYMRNMLRNPQMQEMMYPYLPEMMRNPETFEMLLSNPMYKDQLKGIMKQMKEGGGGFSPGEGMPDMNSPEVQEQFAAMGMTPQDAIQKLMGDPELAMAFQNPKIQQAVMDCSSNPNNIVKYQSDPEIMNVFMKLATMFPGAGGGMPPSM</sequence>
<evidence type="ECO:0000256" key="2">
    <source>
        <dbReference type="SAM" id="MobiDB-lite"/>
    </source>
</evidence>
<dbReference type="PANTHER" id="PTHR47296:SF1">
    <property type="entry name" value="PROTEIN TIC 40, CHLOROPLASTIC"/>
    <property type="match status" value="1"/>
</dbReference>
<feature type="compositionally biased region" description="Pro residues" evidence="2">
    <location>
        <begin position="201"/>
        <end position="213"/>
    </location>
</feature>
<feature type="region of interest" description="Disordered" evidence="2">
    <location>
        <begin position="193"/>
        <end position="316"/>
    </location>
</feature>
<evidence type="ECO:0000259" key="3">
    <source>
        <dbReference type="SMART" id="SM00727"/>
    </source>
</evidence>